<feature type="coiled-coil region" evidence="1">
    <location>
        <begin position="147"/>
        <end position="174"/>
    </location>
</feature>
<sequence length="439" mass="48947">MSFLDIFKKNGDGDHEVEPQTEMAKTDEATLSVAKNDDLTLAERRAAHKISHTLNNDMAGFIDRLIPLAAAGADAAGQYDMAIVTFPKGAGWKDLCVRKCDGRNLLSIQQNGKFTSMAGIQKAGLQPTAIANLAMQGAAVAVGAAYMAQISEQLEGIESGIEAITRELQRERNAKLQSSFDMLKRYSNRFEEYASSPEKKQAALNGIEQSLKDATTLWHFQIDSMNDLYLEIRERKKASQEDVLKYFDKLCEMENRSAAAFQLIALVGQLEMRYDDDFSEKRIDSEKEDLRCLTDTFSDARDKAHMILEEKARNVGGSPIALAEPTQASREGAGVVRGLLDNAGSNLARVNPVRMMEAGKASLENRRHRLVEQITVDNPVRKVSERQHNALDEVNFMYNHIDSMIFKGSEIIFLETRSEEEGHLGSNPENQNDVSRHND</sequence>
<dbReference type="OrthoDB" id="3196834at2"/>
<reference evidence="3" key="1">
    <citation type="submission" date="2009-10" db="EMBL/GenBank/DDBJ databases">
        <authorList>
            <person name="Weinstock G."/>
            <person name="Sodergren E."/>
            <person name="Clifton S."/>
            <person name="Fulton L."/>
            <person name="Fulton B."/>
            <person name="Courtney L."/>
            <person name="Fronick C."/>
            <person name="Harrison M."/>
            <person name="Strong C."/>
            <person name="Farmer C."/>
            <person name="Delahaunty K."/>
            <person name="Markovic C."/>
            <person name="Hall O."/>
            <person name="Minx P."/>
            <person name="Tomlinson C."/>
            <person name="Mitreva M."/>
            <person name="Nelson J."/>
            <person name="Hou S."/>
            <person name="Wollam A."/>
            <person name="Pepin K.H."/>
            <person name="Johnson M."/>
            <person name="Bhonagiri V."/>
            <person name="Nash W.E."/>
            <person name="Warren W."/>
            <person name="Chinwalla A."/>
            <person name="Mardis E.R."/>
            <person name="Wilson R.K."/>
        </authorList>
    </citation>
    <scope>NUCLEOTIDE SEQUENCE [LARGE SCALE GENOMIC DNA]</scope>
    <source>
        <strain evidence="3">ATCC 700122</strain>
    </source>
</reference>
<gene>
    <name evidence="3" type="ORF">HMPREF0762_00454</name>
</gene>
<dbReference type="HOGENOM" id="CLU_626495_0_0_11"/>
<comment type="caution">
    <text evidence="3">The sequence shown here is derived from an EMBL/GenBank/DDBJ whole genome shotgun (WGS) entry which is preliminary data.</text>
</comment>
<dbReference type="EMBL" id="ACUX02000005">
    <property type="protein sequence ID" value="EEZ61820.1"/>
    <property type="molecule type" value="Genomic_DNA"/>
</dbReference>
<dbReference type="Proteomes" id="UP000006001">
    <property type="component" value="Unassembled WGS sequence"/>
</dbReference>
<evidence type="ECO:0000313" key="4">
    <source>
        <dbReference type="Proteomes" id="UP000006001"/>
    </source>
</evidence>
<organism evidence="3 4">
    <name type="scientific">Slackia exigua (strain ATCC 700122 / DSM 15923 / CIP 105133 / JCM 11022 / KCTC 5966 / S-7)</name>
    <dbReference type="NCBI Taxonomy" id="649764"/>
    <lineage>
        <taxon>Bacteria</taxon>
        <taxon>Bacillati</taxon>
        <taxon>Actinomycetota</taxon>
        <taxon>Coriobacteriia</taxon>
        <taxon>Eggerthellales</taxon>
        <taxon>Eggerthellaceae</taxon>
        <taxon>Slackia</taxon>
    </lineage>
</organism>
<accession>D0WFD6</accession>
<dbReference type="GeneID" id="85007092"/>
<keyword evidence="1" id="KW-0175">Coiled coil</keyword>
<evidence type="ECO:0000313" key="3">
    <source>
        <dbReference type="EMBL" id="EEZ61820.1"/>
    </source>
</evidence>
<protein>
    <submittedName>
        <fullName evidence="3">Uncharacterized protein</fullName>
    </submittedName>
</protein>
<dbReference type="STRING" id="649764.HMPREF0762_00454"/>
<feature type="region of interest" description="Disordered" evidence="2">
    <location>
        <begin position="419"/>
        <end position="439"/>
    </location>
</feature>
<proteinExistence type="predicted"/>
<name>D0WFD6_SLAES</name>
<dbReference type="AlphaFoldDB" id="D0WFD6"/>
<keyword evidence="4" id="KW-1185">Reference proteome</keyword>
<dbReference type="eggNOG" id="ENOG5030MTV">
    <property type="taxonomic scope" value="Bacteria"/>
</dbReference>
<evidence type="ECO:0000256" key="2">
    <source>
        <dbReference type="SAM" id="MobiDB-lite"/>
    </source>
</evidence>
<evidence type="ECO:0000256" key="1">
    <source>
        <dbReference type="SAM" id="Coils"/>
    </source>
</evidence>
<dbReference type="RefSeq" id="WP_006361709.1">
    <property type="nucleotide sequence ID" value="NZ_GG700630.1"/>
</dbReference>